<dbReference type="PANTHER" id="PTHR16099">
    <property type="entry name" value="8-OXO-DGTP DIPHOSPHATES NUDT15"/>
    <property type="match status" value="1"/>
</dbReference>
<organism evidence="4 5">
    <name type="scientific">Ohtaekwangia kribbensis</name>
    <dbReference type="NCBI Taxonomy" id="688913"/>
    <lineage>
        <taxon>Bacteria</taxon>
        <taxon>Pseudomonadati</taxon>
        <taxon>Bacteroidota</taxon>
        <taxon>Cytophagia</taxon>
        <taxon>Cytophagales</taxon>
        <taxon>Fulvivirgaceae</taxon>
        <taxon>Ohtaekwangia</taxon>
    </lineage>
</organism>
<accession>A0ABW3KB65</accession>
<name>A0ABW3KB65_9BACT</name>
<keyword evidence="5" id="KW-1185">Reference proteome</keyword>
<keyword evidence="1 2" id="KW-0378">Hydrolase</keyword>
<dbReference type="PROSITE" id="PS00893">
    <property type="entry name" value="NUDIX_BOX"/>
    <property type="match status" value="1"/>
</dbReference>
<dbReference type="InterPro" id="IPR000086">
    <property type="entry name" value="NUDIX_hydrolase_dom"/>
</dbReference>
<gene>
    <name evidence="4" type="ORF">ACFQ21_29460</name>
</gene>
<dbReference type="PRINTS" id="PR00502">
    <property type="entry name" value="NUDIXFAMILY"/>
</dbReference>
<comment type="similarity">
    <text evidence="2">Belongs to the Nudix hydrolase family.</text>
</comment>
<comment type="caution">
    <text evidence="4">The sequence shown here is derived from an EMBL/GenBank/DDBJ whole genome shotgun (WGS) entry which is preliminary data.</text>
</comment>
<dbReference type="InterPro" id="IPR020476">
    <property type="entry name" value="Nudix_hydrolase"/>
</dbReference>
<dbReference type="InterPro" id="IPR015797">
    <property type="entry name" value="NUDIX_hydrolase-like_dom_sf"/>
</dbReference>
<evidence type="ECO:0000313" key="5">
    <source>
        <dbReference type="Proteomes" id="UP001597112"/>
    </source>
</evidence>
<dbReference type="EMBL" id="JBHTKA010000016">
    <property type="protein sequence ID" value="MFD1003489.1"/>
    <property type="molecule type" value="Genomic_DNA"/>
</dbReference>
<evidence type="ECO:0000259" key="3">
    <source>
        <dbReference type="PROSITE" id="PS51462"/>
    </source>
</evidence>
<protein>
    <submittedName>
        <fullName evidence="4">NUDIX hydrolase</fullName>
    </submittedName>
</protein>
<reference evidence="5" key="1">
    <citation type="journal article" date="2019" name="Int. J. Syst. Evol. Microbiol.">
        <title>The Global Catalogue of Microorganisms (GCM) 10K type strain sequencing project: providing services to taxonomists for standard genome sequencing and annotation.</title>
        <authorList>
            <consortium name="The Broad Institute Genomics Platform"/>
            <consortium name="The Broad Institute Genome Sequencing Center for Infectious Disease"/>
            <person name="Wu L."/>
            <person name="Ma J."/>
        </authorList>
    </citation>
    <scope>NUCLEOTIDE SEQUENCE [LARGE SCALE GENOMIC DNA]</scope>
    <source>
        <strain evidence="5">CCUG 58938</strain>
    </source>
</reference>
<dbReference type="GO" id="GO:0016787">
    <property type="term" value="F:hydrolase activity"/>
    <property type="evidence" value="ECO:0007669"/>
    <property type="project" value="UniProtKB-KW"/>
</dbReference>
<dbReference type="Gene3D" id="3.90.79.10">
    <property type="entry name" value="Nucleoside Triphosphate Pyrophosphohydrolase"/>
    <property type="match status" value="1"/>
</dbReference>
<dbReference type="Pfam" id="PF00293">
    <property type="entry name" value="NUDIX"/>
    <property type="match status" value="1"/>
</dbReference>
<dbReference type="SUPFAM" id="SSF55811">
    <property type="entry name" value="Nudix"/>
    <property type="match status" value="1"/>
</dbReference>
<dbReference type="CDD" id="cd04678">
    <property type="entry name" value="NUDIX_MTH2_Nudt15"/>
    <property type="match status" value="1"/>
</dbReference>
<evidence type="ECO:0000313" key="4">
    <source>
        <dbReference type="EMBL" id="MFD1003489.1"/>
    </source>
</evidence>
<feature type="domain" description="Nudix hydrolase" evidence="3">
    <location>
        <begin position="113"/>
        <end position="241"/>
    </location>
</feature>
<dbReference type="PANTHER" id="PTHR16099:SF5">
    <property type="entry name" value="NUCLEOTIDE TRIPHOSPHATE DIPHOSPHATASE NUDT15"/>
    <property type="match status" value="1"/>
</dbReference>
<evidence type="ECO:0000256" key="2">
    <source>
        <dbReference type="RuleBase" id="RU003476"/>
    </source>
</evidence>
<dbReference type="PROSITE" id="PS51462">
    <property type="entry name" value="NUDIX"/>
    <property type="match status" value="1"/>
</dbReference>
<dbReference type="Proteomes" id="UP001597112">
    <property type="component" value="Unassembled WGS sequence"/>
</dbReference>
<dbReference type="InterPro" id="IPR020084">
    <property type="entry name" value="NUDIX_hydrolase_CS"/>
</dbReference>
<proteinExistence type="inferred from homology"/>
<sequence>MALDSRQLYIAASHLNSVVTWNNDWIHFGTGNEIKVDLVIRIMNEFLTGDTINFVFERTNSQAYSRIEILKVITPHLGVHDFQLWNTALDRTIKFSRIGVLLPGEKKGNLKMKIKIGIGIIIYKSGKVLIGQRIGSHGANTWSFPGGHLEEGEEPEATAGRELLEETGLKVNILAPAGFTFDHFEENNTSYITLFYKGDWVTGTPGILEKDKCLEWRWADPHDLPQPLFKPVASLLKQGSI</sequence>
<evidence type="ECO:0000256" key="1">
    <source>
        <dbReference type="ARBA" id="ARBA00022801"/>
    </source>
</evidence>
<dbReference type="RefSeq" id="WP_377586246.1">
    <property type="nucleotide sequence ID" value="NZ_JBHTKA010000016.1"/>
</dbReference>